<dbReference type="Pfam" id="PF00801">
    <property type="entry name" value="PKD"/>
    <property type="match status" value="1"/>
</dbReference>
<dbReference type="SUPFAM" id="SSF49299">
    <property type="entry name" value="PKD domain"/>
    <property type="match status" value="1"/>
</dbReference>
<dbReference type="EMBL" id="JABSNO010000010">
    <property type="protein sequence ID" value="NRS92616.1"/>
    <property type="molecule type" value="Genomic_DNA"/>
</dbReference>
<dbReference type="CDD" id="cd00146">
    <property type="entry name" value="PKD"/>
    <property type="match status" value="1"/>
</dbReference>
<dbReference type="Proteomes" id="UP000610746">
    <property type="component" value="Unassembled WGS sequence"/>
</dbReference>
<organism evidence="3 4">
    <name type="scientific">Frigoriflavimonas asaccharolytica</name>
    <dbReference type="NCBI Taxonomy" id="2735899"/>
    <lineage>
        <taxon>Bacteria</taxon>
        <taxon>Pseudomonadati</taxon>
        <taxon>Bacteroidota</taxon>
        <taxon>Flavobacteriia</taxon>
        <taxon>Flavobacteriales</taxon>
        <taxon>Weeksellaceae</taxon>
        <taxon>Frigoriflavimonas</taxon>
    </lineage>
</organism>
<reference evidence="3" key="1">
    <citation type="submission" date="2020-05" db="EMBL/GenBank/DDBJ databases">
        <title>Genomic Encyclopedia of Type Strains, Phase IV (KMG-V): Genome sequencing to study the core and pangenomes of soil and plant-associated prokaryotes.</title>
        <authorList>
            <person name="Whitman W."/>
        </authorList>
    </citation>
    <scope>NUCLEOTIDE SEQUENCE</scope>
    <source>
        <strain evidence="3">16F</strain>
    </source>
</reference>
<dbReference type="Gene3D" id="2.60.120.260">
    <property type="entry name" value="Galactose-binding domain-like"/>
    <property type="match status" value="1"/>
</dbReference>
<dbReference type="InterPro" id="IPR035986">
    <property type="entry name" value="PKD_dom_sf"/>
</dbReference>
<dbReference type="SMART" id="SM00089">
    <property type="entry name" value="PKD"/>
    <property type="match status" value="1"/>
</dbReference>
<dbReference type="InterPro" id="IPR022409">
    <property type="entry name" value="PKD/Chitinase_dom"/>
</dbReference>
<evidence type="ECO:0000313" key="3">
    <source>
        <dbReference type="EMBL" id="NRS92616.1"/>
    </source>
</evidence>
<dbReference type="PROSITE" id="PS50093">
    <property type="entry name" value="PKD"/>
    <property type="match status" value="1"/>
</dbReference>
<feature type="domain" description="PKD" evidence="2">
    <location>
        <begin position="76"/>
        <end position="130"/>
    </location>
</feature>
<comment type="caution">
    <text evidence="3">The sequence shown here is derived from an EMBL/GenBank/DDBJ whole genome shotgun (WGS) entry which is preliminary data.</text>
</comment>
<dbReference type="Gene3D" id="2.60.40.10">
    <property type="entry name" value="Immunoglobulins"/>
    <property type="match status" value="1"/>
</dbReference>
<accession>A0A8J8G7Y2</accession>
<protein>
    <recommendedName>
        <fullName evidence="2">PKD domain-containing protein</fullName>
    </recommendedName>
</protein>
<evidence type="ECO:0000313" key="4">
    <source>
        <dbReference type="Proteomes" id="UP000610746"/>
    </source>
</evidence>
<evidence type="ECO:0000256" key="1">
    <source>
        <dbReference type="SAM" id="SignalP"/>
    </source>
</evidence>
<keyword evidence="4" id="KW-1185">Reference proteome</keyword>
<feature type="signal peptide" evidence="1">
    <location>
        <begin position="1"/>
        <end position="25"/>
    </location>
</feature>
<proteinExistence type="predicted"/>
<dbReference type="AlphaFoldDB" id="A0A8J8G7Y2"/>
<dbReference type="InterPro" id="IPR000601">
    <property type="entry name" value="PKD_dom"/>
</dbReference>
<dbReference type="RefSeq" id="WP_173779204.1">
    <property type="nucleotide sequence ID" value="NZ_JABSNO010000010.1"/>
</dbReference>
<gene>
    <name evidence="3" type="ORF">HNQ03_001693</name>
</gene>
<dbReference type="PROSITE" id="PS51257">
    <property type="entry name" value="PROKAR_LIPOPROTEIN"/>
    <property type="match status" value="1"/>
</dbReference>
<name>A0A8J8G7Y2_9FLAO</name>
<sequence length="285" mass="30060">MKNIFNIKKINFLPLLLTFLLFSLASCDLRYDIAEAGSKSDLTPPSADFEFKQGSGTPDAWKTYTFANASISATDYIWTFPNGTTITTQDAAFTFAGEGTYNVSLKAADKLGVTSNITKSIVVIKPVVPVGLVPVIQAANFDAGNVDATKEPWRNNALGGILQISASSSFDGGFASKFPLAPDKRIAYQELTVSPNTNYIISCKYSQDAGTGTVRIAVLGGSVNNPANINSAIITSVTGANATGKGNFTPVNLQFNSGANSTIAIYIDNSGGTISYVDSFTIALN</sequence>
<feature type="chain" id="PRO_5035276525" description="PKD domain-containing protein" evidence="1">
    <location>
        <begin position="26"/>
        <end position="285"/>
    </location>
</feature>
<keyword evidence="1" id="KW-0732">Signal</keyword>
<dbReference type="InterPro" id="IPR013783">
    <property type="entry name" value="Ig-like_fold"/>
</dbReference>
<evidence type="ECO:0000259" key="2">
    <source>
        <dbReference type="PROSITE" id="PS50093"/>
    </source>
</evidence>